<dbReference type="eggNOG" id="ENOG502QQHP">
    <property type="taxonomic scope" value="Eukaryota"/>
</dbReference>
<dbReference type="InterPro" id="IPR044816">
    <property type="entry name" value="BURP"/>
</dbReference>
<name>A0A0D3GFQ5_9ORYZ</name>
<reference evidence="2" key="2">
    <citation type="submission" date="2015-03" db="UniProtKB">
        <authorList>
            <consortium name="EnsemblPlants"/>
        </authorList>
    </citation>
    <scope>IDENTIFICATION</scope>
</reference>
<dbReference type="Gramene" id="OBART06G12020.1">
    <property type="protein sequence ID" value="OBART06G12020.1"/>
    <property type="gene ID" value="OBART06G12020"/>
</dbReference>
<accession>A0A0D3GFQ5</accession>
<organism evidence="2">
    <name type="scientific">Oryza barthii</name>
    <dbReference type="NCBI Taxonomy" id="65489"/>
    <lineage>
        <taxon>Eukaryota</taxon>
        <taxon>Viridiplantae</taxon>
        <taxon>Streptophyta</taxon>
        <taxon>Embryophyta</taxon>
        <taxon>Tracheophyta</taxon>
        <taxon>Spermatophyta</taxon>
        <taxon>Magnoliopsida</taxon>
        <taxon>Liliopsida</taxon>
        <taxon>Poales</taxon>
        <taxon>Poaceae</taxon>
        <taxon>BOP clade</taxon>
        <taxon>Oryzoideae</taxon>
        <taxon>Oryzeae</taxon>
        <taxon>Oryzinae</taxon>
        <taxon>Oryza</taxon>
    </lineage>
</organism>
<dbReference type="HOGENOM" id="CLU_011822_4_0_1"/>
<keyword evidence="3" id="KW-1185">Reference proteome</keyword>
<dbReference type="SMART" id="SM01045">
    <property type="entry name" value="BURP"/>
    <property type="match status" value="1"/>
</dbReference>
<feature type="domain" description="BURP" evidence="1">
    <location>
        <begin position="1"/>
        <end position="191"/>
    </location>
</feature>
<proteinExistence type="predicted"/>
<evidence type="ECO:0000259" key="1">
    <source>
        <dbReference type="PROSITE" id="PS51277"/>
    </source>
</evidence>
<dbReference type="AlphaFoldDB" id="A0A0D3GFQ5"/>
<dbReference type="Proteomes" id="UP000026960">
    <property type="component" value="Chromosome 6"/>
</dbReference>
<protein>
    <recommendedName>
        <fullName evidence="1">BURP domain-containing protein</fullName>
    </recommendedName>
</protein>
<reference evidence="2" key="1">
    <citation type="journal article" date="2009" name="Rice">
        <title>De Novo Next Generation Sequencing of Plant Genomes.</title>
        <authorList>
            <person name="Rounsley S."/>
            <person name="Marri P.R."/>
            <person name="Yu Y."/>
            <person name="He R."/>
            <person name="Sisneros N."/>
            <person name="Goicoechea J.L."/>
            <person name="Lee S.J."/>
            <person name="Angelova A."/>
            <person name="Kudrna D."/>
            <person name="Luo M."/>
            <person name="Affourtit J."/>
            <person name="Desany B."/>
            <person name="Knight J."/>
            <person name="Niazi F."/>
            <person name="Egholm M."/>
            <person name="Wing R.A."/>
        </authorList>
    </citation>
    <scope>NUCLEOTIDE SEQUENCE [LARGE SCALE GENOMIC DNA]</scope>
    <source>
        <strain evidence="2">cv. IRGC 105608</strain>
    </source>
</reference>
<dbReference type="InterPro" id="IPR004873">
    <property type="entry name" value="BURP_dom"/>
</dbReference>
<evidence type="ECO:0000313" key="3">
    <source>
        <dbReference type="Proteomes" id="UP000026960"/>
    </source>
</evidence>
<dbReference type="Pfam" id="PF03181">
    <property type="entry name" value="BURP"/>
    <property type="match status" value="1"/>
</dbReference>
<sequence length="199" mass="21918">MFVPVSLAIADEIRWVLEKCYSNPWLPLTGEKNRNTAGCATSIEDLVKLPSSLLGTRHVQAFSANMPVEAAAVSEQPRRRYAITALHRIVPTASSGDGESSEMVTCHDMTYPYVVFYCHMAGPATRAYMVVLVSEVSGSAEPATMEVVSVCHLDMTQWSPKHPFLQEQHAKPGDVEACHFLPKSSIVWVPSWSKENAVL</sequence>
<dbReference type="STRING" id="65489.A0A0D3GFQ5"/>
<dbReference type="EnsemblPlants" id="OBART06G12020.1">
    <property type="protein sequence ID" value="OBART06G12020.1"/>
    <property type="gene ID" value="OBART06G12020"/>
</dbReference>
<dbReference type="PANTHER" id="PTHR31236:SF21">
    <property type="entry name" value="BURP DOMAIN-CONTAINING PROTEIN 11"/>
    <property type="match status" value="1"/>
</dbReference>
<dbReference type="PROSITE" id="PS51277">
    <property type="entry name" value="BURP"/>
    <property type="match status" value="1"/>
</dbReference>
<dbReference type="PANTHER" id="PTHR31236">
    <property type="entry name" value="BURP DOMAIN PROTEIN USPL1-LIKE"/>
    <property type="match status" value="1"/>
</dbReference>
<dbReference type="PaxDb" id="65489-OBART06G12020.1"/>
<evidence type="ECO:0000313" key="2">
    <source>
        <dbReference type="EnsemblPlants" id="OBART06G12020.1"/>
    </source>
</evidence>